<dbReference type="EMBL" id="MHPJ01000026">
    <property type="protein sequence ID" value="OGZ78155.1"/>
    <property type="molecule type" value="Genomic_DNA"/>
</dbReference>
<evidence type="ECO:0000313" key="1">
    <source>
        <dbReference type="EMBL" id="OGZ78155.1"/>
    </source>
</evidence>
<accession>A0A1G2ITR1</accession>
<protein>
    <submittedName>
        <fullName evidence="1">Uncharacterized protein</fullName>
    </submittedName>
</protein>
<proteinExistence type="predicted"/>
<sequence>METNLLVEGRMANGKREIHVSFCHKRADKEIIISHDDNFRPLYAIISEVLIPMLMKEYKLEKAEATKLINKGLNCCGLSELNVPNVARVC</sequence>
<gene>
    <name evidence="1" type="ORF">A2358_02285</name>
</gene>
<dbReference type="STRING" id="1802223.A2358_02285"/>
<organism evidence="1 2">
    <name type="scientific">Candidatus Staskawiczbacteria bacterium RIFOXYB1_FULL_37_44</name>
    <dbReference type="NCBI Taxonomy" id="1802223"/>
    <lineage>
        <taxon>Bacteria</taxon>
        <taxon>Candidatus Staskawicziibacteriota</taxon>
    </lineage>
</organism>
<comment type="caution">
    <text evidence="1">The sequence shown here is derived from an EMBL/GenBank/DDBJ whole genome shotgun (WGS) entry which is preliminary data.</text>
</comment>
<name>A0A1G2ITR1_9BACT</name>
<dbReference type="AlphaFoldDB" id="A0A1G2ITR1"/>
<evidence type="ECO:0000313" key="2">
    <source>
        <dbReference type="Proteomes" id="UP000178650"/>
    </source>
</evidence>
<reference evidence="1 2" key="1">
    <citation type="journal article" date="2016" name="Nat. Commun.">
        <title>Thousands of microbial genomes shed light on interconnected biogeochemical processes in an aquifer system.</title>
        <authorList>
            <person name="Anantharaman K."/>
            <person name="Brown C.T."/>
            <person name="Hug L.A."/>
            <person name="Sharon I."/>
            <person name="Castelle C.J."/>
            <person name="Probst A.J."/>
            <person name="Thomas B.C."/>
            <person name="Singh A."/>
            <person name="Wilkins M.J."/>
            <person name="Karaoz U."/>
            <person name="Brodie E.L."/>
            <person name="Williams K.H."/>
            <person name="Hubbard S.S."/>
            <person name="Banfield J.F."/>
        </authorList>
    </citation>
    <scope>NUCLEOTIDE SEQUENCE [LARGE SCALE GENOMIC DNA]</scope>
</reference>
<dbReference type="Proteomes" id="UP000178650">
    <property type="component" value="Unassembled WGS sequence"/>
</dbReference>